<evidence type="ECO:0000313" key="1">
    <source>
        <dbReference type="EMBL" id="MFC7747143.1"/>
    </source>
</evidence>
<comment type="caution">
    <text evidence="1">The sequence shown here is derived from an EMBL/GenBank/DDBJ whole genome shotgun (WGS) entry which is preliminary data.</text>
</comment>
<name>A0ABW2UV52_9BACI</name>
<dbReference type="EMBL" id="JBHTGR010000015">
    <property type="protein sequence ID" value="MFC7747143.1"/>
    <property type="molecule type" value="Genomic_DNA"/>
</dbReference>
<reference evidence="2" key="1">
    <citation type="journal article" date="2019" name="Int. J. Syst. Evol. Microbiol.">
        <title>The Global Catalogue of Microorganisms (GCM) 10K type strain sequencing project: providing services to taxonomists for standard genome sequencing and annotation.</title>
        <authorList>
            <consortium name="The Broad Institute Genomics Platform"/>
            <consortium name="The Broad Institute Genome Sequencing Center for Infectious Disease"/>
            <person name="Wu L."/>
            <person name="Ma J."/>
        </authorList>
    </citation>
    <scope>NUCLEOTIDE SEQUENCE [LARGE SCALE GENOMIC DNA]</scope>
    <source>
        <strain evidence="2">JCM 30234</strain>
    </source>
</reference>
<sequence length="41" mass="4601">MQLSIGQLLKNRGIQMGDGHSEVLQARWQASQDLKGDLKHI</sequence>
<dbReference type="Proteomes" id="UP001596620">
    <property type="component" value="Unassembled WGS sequence"/>
</dbReference>
<dbReference type="RefSeq" id="WP_382358663.1">
    <property type="nucleotide sequence ID" value="NZ_JBHTGR010000015.1"/>
</dbReference>
<keyword evidence="2" id="KW-1185">Reference proteome</keyword>
<organism evidence="1 2">
    <name type="scientific">Lentibacillus kimchii</name>
    <dbReference type="NCBI Taxonomy" id="1542911"/>
    <lineage>
        <taxon>Bacteria</taxon>
        <taxon>Bacillati</taxon>
        <taxon>Bacillota</taxon>
        <taxon>Bacilli</taxon>
        <taxon>Bacillales</taxon>
        <taxon>Bacillaceae</taxon>
        <taxon>Lentibacillus</taxon>
    </lineage>
</organism>
<gene>
    <name evidence="1" type="ORF">ACFQU8_07825</name>
</gene>
<evidence type="ECO:0000313" key="2">
    <source>
        <dbReference type="Proteomes" id="UP001596620"/>
    </source>
</evidence>
<proteinExistence type="predicted"/>
<protein>
    <submittedName>
        <fullName evidence="1">Uncharacterized protein</fullName>
    </submittedName>
</protein>
<accession>A0ABW2UV52</accession>